<feature type="transmembrane region" description="Helical" evidence="6">
    <location>
        <begin position="156"/>
        <end position="182"/>
    </location>
</feature>
<evidence type="ECO:0000256" key="3">
    <source>
        <dbReference type="ARBA" id="ARBA00022692"/>
    </source>
</evidence>
<dbReference type="PANTHER" id="PTHR21716">
    <property type="entry name" value="TRANSMEMBRANE PROTEIN"/>
    <property type="match status" value="1"/>
</dbReference>
<dbReference type="Pfam" id="PF01594">
    <property type="entry name" value="AI-2E_transport"/>
    <property type="match status" value="1"/>
</dbReference>
<feature type="transmembrane region" description="Helical" evidence="6">
    <location>
        <begin position="12"/>
        <end position="27"/>
    </location>
</feature>
<dbReference type="RefSeq" id="WP_008478955.1">
    <property type="nucleotide sequence ID" value="NZ_CAGS01000301.1"/>
</dbReference>
<feature type="transmembrane region" description="Helical" evidence="6">
    <location>
        <begin position="246"/>
        <end position="275"/>
    </location>
</feature>
<feature type="transmembrane region" description="Helical" evidence="6">
    <location>
        <begin position="223"/>
        <end position="240"/>
    </location>
</feature>
<keyword evidence="4 6" id="KW-1133">Transmembrane helix</keyword>
<evidence type="ECO:0000256" key="2">
    <source>
        <dbReference type="ARBA" id="ARBA00009773"/>
    </source>
</evidence>
<comment type="caution">
    <text evidence="7">The sequence shown here is derived from an EMBL/GenBank/DDBJ whole genome shotgun (WGS) entry which is preliminary data.</text>
</comment>
<feature type="transmembrane region" description="Helical" evidence="6">
    <location>
        <begin position="33"/>
        <end position="50"/>
    </location>
</feature>
<accession>I4EIY7</accession>
<keyword evidence="8" id="KW-1185">Reference proteome</keyword>
<dbReference type="Proteomes" id="UP000004221">
    <property type="component" value="Unassembled WGS sequence"/>
</dbReference>
<protein>
    <recommendedName>
        <fullName evidence="9">Permease</fullName>
    </recommendedName>
</protein>
<dbReference type="GO" id="GO:0055085">
    <property type="term" value="P:transmembrane transport"/>
    <property type="evidence" value="ECO:0007669"/>
    <property type="project" value="TreeGrafter"/>
</dbReference>
<evidence type="ECO:0000256" key="5">
    <source>
        <dbReference type="ARBA" id="ARBA00023136"/>
    </source>
</evidence>
<dbReference type="OrthoDB" id="146294at2"/>
<reference evidence="7 8" key="1">
    <citation type="journal article" date="2012" name="ISME J.">
        <title>Nitrification expanded: discovery, physiology and genomics of a nitrite-oxidizing bacterium from the phylum Chloroflexi.</title>
        <authorList>
            <person name="Sorokin D.Y."/>
            <person name="Lucker S."/>
            <person name="Vejmelkova D."/>
            <person name="Kostrikina N.A."/>
            <person name="Kleerebezem R."/>
            <person name="Rijpstra W.I."/>
            <person name="Damste J.S."/>
            <person name="Le Paslier D."/>
            <person name="Muyzer G."/>
            <person name="Wagner M."/>
            <person name="van Loosdrecht M.C."/>
            <person name="Daims H."/>
        </authorList>
    </citation>
    <scope>NUCLEOTIDE SEQUENCE [LARGE SCALE GENOMIC DNA]</scope>
    <source>
        <strain evidence="8">none</strain>
    </source>
</reference>
<evidence type="ECO:0000256" key="1">
    <source>
        <dbReference type="ARBA" id="ARBA00004141"/>
    </source>
</evidence>
<dbReference type="GO" id="GO:0016020">
    <property type="term" value="C:membrane"/>
    <property type="evidence" value="ECO:0007669"/>
    <property type="project" value="UniProtKB-SubCell"/>
</dbReference>
<evidence type="ECO:0000313" key="8">
    <source>
        <dbReference type="Proteomes" id="UP000004221"/>
    </source>
</evidence>
<name>I4EIY7_9BACT</name>
<evidence type="ECO:0000256" key="4">
    <source>
        <dbReference type="ARBA" id="ARBA00022989"/>
    </source>
</evidence>
<evidence type="ECO:0000256" key="6">
    <source>
        <dbReference type="SAM" id="Phobius"/>
    </source>
</evidence>
<evidence type="ECO:0000313" key="7">
    <source>
        <dbReference type="EMBL" id="CCF84649.1"/>
    </source>
</evidence>
<dbReference type="EMBL" id="CAGS01000301">
    <property type="protein sequence ID" value="CCF84649.1"/>
    <property type="molecule type" value="Genomic_DNA"/>
</dbReference>
<organism evidence="7 8">
    <name type="scientific">Nitrolancea hollandica Lb</name>
    <dbReference type="NCBI Taxonomy" id="1129897"/>
    <lineage>
        <taxon>Bacteria</taxon>
        <taxon>Pseudomonadati</taxon>
        <taxon>Thermomicrobiota</taxon>
        <taxon>Thermomicrobia</taxon>
        <taxon>Sphaerobacterales</taxon>
        <taxon>Sphaerobacterineae</taxon>
        <taxon>Sphaerobacteraceae</taxon>
        <taxon>Nitrolancea</taxon>
    </lineage>
</organism>
<dbReference type="AlphaFoldDB" id="I4EIY7"/>
<feature type="transmembrane region" description="Helical" evidence="6">
    <location>
        <begin position="314"/>
        <end position="342"/>
    </location>
</feature>
<keyword evidence="5 6" id="KW-0472">Membrane</keyword>
<feature type="transmembrane region" description="Helical" evidence="6">
    <location>
        <begin position="70"/>
        <end position="91"/>
    </location>
</feature>
<proteinExistence type="inferred from homology"/>
<comment type="subcellular location">
    <subcellularLocation>
        <location evidence="1">Membrane</location>
        <topology evidence="1">Multi-pass membrane protein</topology>
    </subcellularLocation>
</comment>
<comment type="similarity">
    <text evidence="2">Belongs to the autoinducer-2 exporter (AI-2E) (TC 2.A.86) family.</text>
</comment>
<evidence type="ECO:0008006" key="9">
    <source>
        <dbReference type="Google" id="ProtNLM"/>
    </source>
</evidence>
<gene>
    <name evidence="7" type="ORF">NITHO_370021</name>
</gene>
<dbReference type="InterPro" id="IPR002549">
    <property type="entry name" value="AI-2E-like"/>
</dbReference>
<keyword evidence="3 6" id="KW-0812">Transmembrane</keyword>
<dbReference type="PANTHER" id="PTHR21716:SF62">
    <property type="entry name" value="TRANSPORT PROTEIN YDBI-RELATED"/>
    <property type="match status" value="1"/>
</dbReference>
<sequence length="364" mass="39599">MIELTTGQRKRWILVTIALIFVGWVVWSTRSALIPFVIGGVIAYLLAPLVRLIQGSFPQEGRFAAASRPLAILAAYVVAGGLVLAAGLYLIPPLAAQTVSFVESIPTYQEDVQREAAGLVAEYQRLVPETIRTQIETNLGVVGSQLTATLRSMARVTLGAVGTVVGIAAGLALLPLWIFYVLKDEREGMVWFYRLWPKEWHQDVRYIVGIVDGILSAYIRGQLFLGLVIGIVTGIAMWLIGINQSLVLGLFAGVFELIPVLGPWLAFLVAALVTVATSPDRLPLVALAFLAIQQLENTFLVPKVQGDAVRMNPALIMVLLVVGGSLWGVWGMVIIVPIAAILRDVFVYLYGRMDDSQNANEIPL</sequence>